<comment type="caution">
    <text evidence="2">The sequence shown here is derived from an EMBL/GenBank/DDBJ whole genome shotgun (WGS) entry which is preliminary data.</text>
</comment>
<dbReference type="Proteomes" id="UP001176940">
    <property type="component" value="Unassembled WGS sequence"/>
</dbReference>
<dbReference type="PRINTS" id="PR00837">
    <property type="entry name" value="V5TPXLIKE"/>
</dbReference>
<feature type="domain" description="SCP" evidence="1">
    <location>
        <begin position="1"/>
        <end position="101"/>
    </location>
</feature>
<feature type="non-terminal residue" evidence="2">
    <location>
        <position position="111"/>
    </location>
</feature>
<accession>A0ABN9L3Q2</accession>
<dbReference type="InterPro" id="IPR001283">
    <property type="entry name" value="CRISP-related"/>
</dbReference>
<dbReference type="Pfam" id="PF00188">
    <property type="entry name" value="CAP"/>
    <property type="match status" value="1"/>
</dbReference>
<organism evidence="2 3">
    <name type="scientific">Ranitomeya imitator</name>
    <name type="common">mimic poison frog</name>
    <dbReference type="NCBI Taxonomy" id="111125"/>
    <lineage>
        <taxon>Eukaryota</taxon>
        <taxon>Metazoa</taxon>
        <taxon>Chordata</taxon>
        <taxon>Craniata</taxon>
        <taxon>Vertebrata</taxon>
        <taxon>Euteleostomi</taxon>
        <taxon>Amphibia</taxon>
        <taxon>Batrachia</taxon>
        <taxon>Anura</taxon>
        <taxon>Neobatrachia</taxon>
        <taxon>Hyloidea</taxon>
        <taxon>Dendrobatidae</taxon>
        <taxon>Dendrobatinae</taxon>
        <taxon>Ranitomeya</taxon>
    </lineage>
</organism>
<proteinExistence type="predicted"/>
<protein>
    <recommendedName>
        <fullName evidence="1">SCP domain-containing protein</fullName>
    </recommendedName>
</protein>
<gene>
    <name evidence="2" type="ORF">RIMI_LOCUS3609980</name>
</gene>
<dbReference type="PANTHER" id="PTHR10334">
    <property type="entry name" value="CYSTEINE-RICH SECRETORY PROTEIN-RELATED"/>
    <property type="match status" value="1"/>
</dbReference>
<evidence type="ECO:0000313" key="3">
    <source>
        <dbReference type="Proteomes" id="UP001176940"/>
    </source>
</evidence>
<dbReference type="InterPro" id="IPR018244">
    <property type="entry name" value="Allrgn_V5/Tpx1_CS"/>
</dbReference>
<sequence>EWDDEAAANAVRWANQCQNGHSTSDQREITTFGCGENLYSSSRLHNWAKVIQGWWDENQFFDHGTGATEDGAVIGHYTQLVWYKSFKLGCAIAYCPGPKITLLLRLSLLPS</sequence>
<dbReference type="EMBL" id="CAUEEQ010005499">
    <property type="protein sequence ID" value="CAJ0928950.1"/>
    <property type="molecule type" value="Genomic_DNA"/>
</dbReference>
<evidence type="ECO:0000313" key="2">
    <source>
        <dbReference type="EMBL" id="CAJ0928950.1"/>
    </source>
</evidence>
<dbReference type="SMART" id="SM00198">
    <property type="entry name" value="SCP"/>
    <property type="match status" value="1"/>
</dbReference>
<keyword evidence="3" id="KW-1185">Reference proteome</keyword>
<feature type="non-terminal residue" evidence="2">
    <location>
        <position position="1"/>
    </location>
</feature>
<dbReference type="InterPro" id="IPR035940">
    <property type="entry name" value="CAP_sf"/>
</dbReference>
<evidence type="ECO:0000259" key="1">
    <source>
        <dbReference type="SMART" id="SM00198"/>
    </source>
</evidence>
<dbReference type="PROSITE" id="PS01009">
    <property type="entry name" value="CRISP_1"/>
    <property type="match status" value="1"/>
</dbReference>
<dbReference type="SUPFAM" id="SSF55797">
    <property type="entry name" value="PR-1-like"/>
    <property type="match status" value="1"/>
</dbReference>
<reference evidence="2" key="1">
    <citation type="submission" date="2023-07" db="EMBL/GenBank/DDBJ databases">
        <authorList>
            <person name="Stuckert A."/>
        </authorList>
    </citation>
    <scope>NUCLEOTIDE SEQUENCE</scope>
</reference>
<dbReference type="Gene3D" id="3.40.33.10">
    <property type="entry name" value="CAP"/>
    <property type="match status" value="1"/>
</dbReference>
<dbReference type="InterPro" id="IPR014044">
    <property type="entry name" value="CAP_dom"/>
</dbReference>
<name>A0ABN9L3Q2_9NEOB</name>